<dbReference type="AlphaFoldDB" id="X1PFU5"/>
<evidence type="ECO:0000313" key="1">
    <source>
        <dbReference type="EMBL" id="GAI37895.1"/>
    </source>
</evidence>
<organism evidence="1">
    <name type="scientific">marine sediment metagenome</name>
    <dbReference type="NCBI Taxonomy" id="412755"/>
    <lineage>
        <taxon>unclassified sequences</taxon>
        <taxon>metagenomes</taxon>
        <taxon>ecological metagenomes</taxon>
    </lineage>
</organism>
<name>X1PFU5_9ZZZZ</name>
<sequence>IFFKSQQNNNFFRLYLCKDKNLLKGAYND</sequence>
<feature type="non-terminal residue" evidence="1">
    <location>
        <position position="1"/>
    </location>
</feature>
<reference evidence="1" key="1">
    <citation type="journal article" date="2014" name="Front. Microbiol.">
        <title>High frequency of phylogenetically diverse reductive dehalogenase-homologous genes in deep subseafloor sedimentary metagenomes.</title>
        <authorList>
            <person name="Kawai M."/>
            <person name="Futagami T."/>
            <person name="Toyoda A."/>
            <person name="Takaki Y."/>
            <person name="Nishi S."/>
            <person name="Hori S."/>
            <person name="Arai W."/>
            <person name="Tsubouchi T."/>
            <person name="Morono Y."/>
            <person name="Uchiyama I."/>
            <person name="Ito T."/>
            <person name="Fujiyama A."/>
            <person name="Inagaki F."/>
            <person name="Takami H."/>
        </authorList>
    </citation>
    <scope>NUCLEOTIDE SEQUENCE</scope>
    <source>
        <strain evidence="1">Expedition CK06-06</strain>
    </source>
</reference>
<gene>
    <name evidence="1" type="ORF">S06H3_42339</name>
</gene>
<comment type="caution">
    <text evidence="1">The sequence shown here is derived from an EMBL/GenBank/DDBJ whole genome shotgun (WGS) entry which is preliminary data.</text>
</comment>
<protein>
    <submittedName>
        <fullName evidence="1">Uncharacterized protein</fullName>
    </submittedName>
</protein>
<dbReference type="EMBL" id="BARV01026171">
    <property type="protein sequence ID" value="GAI37895.1"/>
    <property type="molecule type" value="Genomic_DNA"/>
</dbReference>
<accession>X1PFU5</accession>
<proteinExistence type="predicted"/>